<comment type="caution">
    <text evidence="2">The sequence shown here is derived from an EMBL/GenBank/DDBJ whole genome shotgun (WGS) entry which is preliminary data.</text>
</comment>
<dbReference type="Gene3D" id="3.40.50.790">
    <property type="match status" value="1"/>
</dbReference>
<gene>
    <name evidence="2" type="ORF">BCR44DRAFT_35812</name>
</gene>
<dbReference type="AlphaFoldDB" id="A0A1Y2HSF8"/>
<dbReference type="InterPro" id="IPR023674">
    <property type="entry name" value="Ribosomal_uL1-like"/>
</dbReference>
<feature type="compositionally biased region" description="Acidic residues" evidence="1">
    <location>
        <begin position="281"/>
        <end position="311"/>
    </location>
</feature>
<dbReference type="Proteomes" id="UP000193411">
    <property type="component" value="Unassembled WGS sequence"/>
</dbReference>
<keyword evidence="2" id="KW-0689">Ribosomal protein</keyword>
<dbReference type="STRING" id="765915.A0A1Y2HSF8"/>
<accession>A0A1Y2HSF8</accession>
<protein>
    <submittedName>
        <fullName evidence="2">Ribosomal protein L1p/L10e family-domain-containing protein</fullName>
    </submittedName>
</protein>
<evidence type="ECO:0000256" key="1">
    <source>
        <dbReference type="SAM" id="MobiDB-lite"/>
    </source>
</evidence>
<evidence type="ECO:0000313" key="2">
    <source>
        <dbReference type="EMBL" id="ORZ37530.1"/>
    </source>
</evidence>
<dbReference type="Pfam" id="PF00687">
    <property type="entry name" value="Ribosomal_L1"/>
    <property type="match status" value="1"/>
</dbReference>
<dbReference type="OrthoDB" id="10251727at2759"/>
<dbReference type="InterPro" id="IPR050257">
    <property type="entry name" value="eL8/uL1-like"/>
</dbReference>
<dbReference type="GO" id="GO:0005840">
    <property type="term" value="C:ribosome"/>
    <property type="evidence" value="ECO:0007669"/>
    <property type="project" value="UniProtKB-KW"/>
</dbReference>
<keyword evidence="2" id="KW-0687">Ribonucleoprotein</keyword>
<organism evidence="2 3">
    <name type="scientific">Catenaria anguillulae PL171</name>
    <dbReference type="NCBI Taxonomy" id="765915"/>
    <lineage>
        <taxon>Eukaryota</taxon>
        <taxon>Fungi</taxon>
        <taxon>Fungi incertae sedis</taxon>
        <taxon>Blastocladiomycota</taxon>
        <taxon>Blastocladiomycetes</taxon>
        <taxon>Blastocladiales</taxon>
        <taxon>Catenariaceae</taxon>
        <taxon>Catenaria</taxon>
    </lineage>
</organism>
<dbReference type="CDD" id="cd00403">
    <property type="entry name" value="Ribosomal_L1"/>
    <property type="match status" value="1"/>
</dbReference>
<dbReference type="PANTHER" id="PTHR23105">
    <property type="entry name" value="RIBOSOMAL PROTEIN L7AE FAMILY MEMBER"/>
    <property type="match status" value="1"/>
</dbReference>
<evidence type="ECO:0000313" key="3">
    <source>
        <dbReference type="Proteomes" id="UP000193411"/>
    </source>
</evidence>
<keyword evidence="3" id="KW-1185">Reference proteome</keyword>
<proteinExistence type="predicted"/>
<sequence length="311" mass="33850">MTTAISQPHALKAISALAKYHDTKADSELIEDEGAIHLVVSLSKIPRAKPGKHRFVRLSHAYRAPVGTAGGPTVCLLVKDPQSDIKQLLAARGVKVSKVLGISKLRTKYATYEAKRDLAKEFDVFLADDRIVPMLTKALGKRFMTPRKLPVPVNVAKLTQAKINLALQSSYYSVPTGTMTDVHVGQVVGMQPEHIVANAMDAVSALTAALPKRCNGFECVQTLAFRMQGTPALPFYNALPKVASDAQLEAAEKAKLKEGKAPGSKMSKRQKMWEEMVAEVQESDDESDEDAEMREASASDEEESDDDAMEA</sequence>
<name>A0A1Y2HSF8_9FUNG</name>
<dbReference type="InterPro" id="IPR028364">
    <property type="entry name" value="Ribosomal_uL1/biogenesis"/>
</dbReference>
<dbReference type="SUPFAM" id="SSF56808">
    <property type="entry name" value="Ribosomal protein L1"/>
    <property type="match status" value="1"/>
</dbReference>
<reference evidence="2 3" key="1">
    <citation type="submission" date="2016-07" db="EMBL/GenBank/DDBJ databases">
        <title>Pervasive Adenine N6-methylation of Active Genes in Fungi.</title>
        <authorList>
            <consortium name="DOE Joint Genome Institute"/>
            <person name="Mondo S.J."/>
            <person name="Dannebaum R.O."/>
            <person name="Kuo R.C."/>
            <person name="Labutti K."/>
            <person name="Haridas S."/>
            <person name="Kuo A."/>
            <person name="Salamov A."/>
            <person name="Ahrendt S.R."/>
            <person name="Lipzen A."/>
            <person name="Sullivan W."/>
            <person name="Andreopoulos W.B."/>
            <person name="Clum A."/>
            <person name="Lindquist E."/>
            <person name="Daum C."/>
            <person name="Ramamoorthy G.K."/>
            <person name="Gryganskyi A."/>
            <person name="Culley D."/>
            <person name="Magnuson J.K."/>
            <person name="James T.Y."/>
            <person name="O'Malley M.A."/>
            <person name="Stajich J.E."/>
            <person name="Spatafora J.W."/>
            <person name="Visel A."/>
            <person name="Grigoriev I.V."/>
        </authorList>
    </citation>
    <scope>NUCLEOTIDE SEQUENCE [LARGE SCALE GENOMIC DNA]</scope>
    <source>
        <strain evidence="2 3">PL171</strain>
    </source>
</reference>
<feature type="region of interest" description="Disordered" evidence="1">
    <location>
        <begin position="254"/>
        <end position="311"/>
    </location>
</feature>
<dbReference type="InterPro" id="IPR016095">
    <property type="entry name" value="Ribosomal_uL1_3-a/b-sand"/>
</dbReference>
<dbReference type="EMBL" id="MCFL01000012">
    <property type="protein sequence ID" value="ORZ37530.1"/>
    <property type="molecule type" value="Genomic_DNA"/>
</dbReference>
<dbReference type="GO" id="GO:0003723">
    <property type="term" value="F:RNA binding"/>
    <property type="evidence" value="ECO:0007669"/>
    <property type="project" value="InterPro"/>
</dbReference>